<name>A0A9W4T9R0_9GLOM</name>
<feature type="non-terminal residue" evidence="1">
    <location>
        <position position="1"/>
    </location>
</feature>
<accession>A0A9W4T9R0</accession>
<dbReference type="AlphaFoldDB" id="A0A9W4T9R0"/>
<proteinExistence type="predicted"/>
<feature type="non-terminal residue" evidence="1">
    <location>
        <position position="129"/>
    </location>
</feature>
<sequence>DPVSFAINNIQESELQNNNSNLAKITLPISLNYNSKPEHIGLLDIPFFGNLIFNNESLNLDQLFPEKIQCTNTNALNNPLGRKTRMVEIPNYQEENQKPVRWLEEFTRVCNTNGIINARKLKVVLVYLK</sequence>
<dbReference type="EMBL" id="CAMKVN010016510">
    <property type="protein sequence ID" value="CAI2197544.1"/>
    <property type="molecule type" value="Genomic_DNA"/>
</dbReference>
<evidence type="ECO:0000313" key="2">
    <source>
        <dbReference type="Proteomes" id="UP001153678"/>
    </source>
</evidence>
<organism evidence="1 2">
    <name type="scientific">Funneliformis geosporum</name>
    <dbReference type="NCBI Taxonomy" id="1117311"/>
    <lineage>
        <taxon>Eukaryota</taxon>
        <taxon>Fungi</taxon>
        <taxon>Fungi incertae sedis</taxon>
        <taxon>Mucoromycota</taxon>
        <taxon>Glomeromycotina</taxon>
        <taxon>Glomeromycetes</taxon>
        <taxon>Glomerales</taxon>
        <taxon>Glomeraceae</taxon>
        <taxon>Funneliformis</taxon>
    </lineage>
</organism>
<gene>
    <name evidence="1" type="ORF">FWILDA_LOCUS18131</name>
</gene>
<keyword evidence="2" id="KW-1185">Reference proteome</keyword>
<protein>
    <submittedName>
        <fullName evidence="1">5493_t:CDS:1</fullName>
    </submittedName>
</protein>
<comment type="caution">
    <text evidence="1">The sequence shown here is derived from an EMBL/GenBank/DDBJ whole genome shotgun (WGS) entry which is preliminary data.</text>
</comment>
<evidence type="ECO:0000313" key="1">
    <source>
        <dbReference type="EMBL" id="CAI2197544.1"/>
    </source>
</evidence>
<reference evidence="1" key="1">
    <citation type="submission" date="2022-08" db="EMBL/GenBank/DDBJ databases">
        <authorList>
            <person name="Kallberg Y."/>
            <person name="Tangrot J."/>
            <person name="Rosling A."/>
        </authorList>
    </citation>
    <scope>NUCLEOTIDE SEQUENCE</scope>
    <source>
        <strain evidence="1">Wild A</strain>
    </source>
</reference>
<dbReference type="Proteomes" id="UP001153678">
    <property type="component" value="Unassembled WGS sequence"/>
</dbReference>